<comment type="caution">
    <text evidence="1">The sequence shown here is derived from an EMBL/GenBank/DDBJ whole genome shotgun (WGS) entry which is preliminary data.</text>
</comment>
<accession>A0AAV7MMH3</accession>
<dbReference type="Proteomes" id="UP001066276">
    <property type="component" value="Chromosome 9"/>
</dbReference>
<organism evidence="1 2">
    <name type="scientific">Pleurodeles waltl</name>
    <name type="common">Iberian ribbed newt</name>
    <dbReference type="NCBI Taxonomy" id="8319"/>
    <lineage>
        <taxon>Eukaryota</taxon>
        <taxon>Metazoa</taxon>
        <taxon>Chordata</taxon>
        <taxon>Craniata</taxon>
        <taxon>Vertebrata</taxon>
        <taxon>Euteleostomi</taxon>
        <taxon>Amphibia</taxon>
        <taxon>Batrachia</taxon>
        <taxon>Caudata</taxon>
        <taxon>Salamandroidea</taxon>
        <taxon>Salamandridae</taxon>
        <taxon>Pleurodelinae</taxon>
        <taxon>Pleurodeles</taxon>
    </lineage>
</organism>
<sequence length="92" mass="10645">MVRAQSKREEAEGIESWFKYAKFDVQFPELWPEGQERLSLLIRNPGEVRCHSDLVTLQQEWTLRPSCRENLLSLLMAEEASDDRAGPPEVAE</sequence>
<name>A0AAV7MMH3_PLEWA</name>
<evidence type="ECO:0000313" key="2">
    <source>
        <dbReference type="Proteomes" id="UP001066276"/>
    </source>
</evidence>
<gene>
    <name evidence="1" type="ORF">NDU88_002379</name>
</gene>
<dbReference type="EMBL" id="JANPWB010000013">
    <property type="protein sequence ID" value="KAJ1104971.1"/>
    <property type="molecule type" value="Genomic_DNA"/>
</dbReference>
<dbReference type="AlphaFoldDB" id="A0AAV7MMH3"/>
<proteinExistence type="predicted"/>
<keyword evidence="2" id="KW-1185">Reference proteome</keyword>
<reference evidence="1" key="1">
    <citation type="journal article" date="2022" name="bioRxiv">
        <title>Sequencing and chromosome-scale assembly of the giantPleurodeles waltlgenome.</title>
        <authorList>
            <person name="Brown T."/>
            <person name="Elewa A."/>
            <person name="Iarovenko S."/>
            <person name="Subramanian E."/>
            <person name="Araus A.J."/>
            <person name="Petzold A."/>
            <person name="Susuki M."/>
            <person name="Suzuki K.-i.T."/>
            <person name="Hayashi T."/>
            <person name="Toyoda A."/>
            <person name="Oliveira C."/>
            <person name="Osipova E."/>
            <person name="Leigh N.D."/>
            <person name="Simon A."/>
            <person name="Yun M.H."/>
        </authorList>
    </citation>
    <scope>NUCLEOTIDE SEQUENCE</scope>
    <source>
        <strain evidence="1">20211129_DDA</strain>
        <tissue evidence="1">Liver</tissue>
    </source>
</reference>
<evidence type="ECO:0000313" key="1">
    <source>
        <dbReference type="EMBL" id="KAJ1104971.1"/>
    </source>
</evidence>
<protein>
    <submittedName>
        <fullName evidence="1">Uncharacterized protein</fullName>
    </submittedName>
</protein>